<dbReference type="VEuPathDB" id="FungiDB:PYU1_G004268"/>
<dbReference type="GO" id="GO:0004527">
    <property type="term" value="F:exonuclease activity"/>
    <property type="evidence" value="ECO:0007669"/>
    <property type="project" value="UniProtKB-KW"/>
</dbReference>
<dbReference type="STRING" id="431595.K3WH37"/>
<name>K3WH37_GLOUD</name>
<dbReference type="CDD" id="cd09122">
    <property type="entry name" value="PLDc_Tdp1_1"/>
    <property type="match status" value="1"/>
</dbReference>
<dbReference type="PANTHER" id="PTHR12415">
    <property type="entry name" value="TYROSYL-DNA PHOSPHODIESTERASE 1"/>
    <property type="match status" value="1"/>
</dbReference>
<keyword evidence="3" id="KW-0540">Nuclease</keyword>
<keyword evidence="6" id="KW-0269">Exonuclease</keyword>
<dbReference type="GO" id="GO:0005634">
    <property type="term" value="C:nucleus"/>
    <property type="evidence" value="ECO:0007669"/>
    <property type="project" value="UniProtKB-SubCell"/>
</dbReference>
<evidence type="ECO:0000313" key="14">
    <source>
        <dbReference type="Proteomes" id="UP000019132"/>
    </source>
</evidence>
<evidence type="ECO:0000256" key="7">
    <source>
        <dbReference type="ARBA" id="ARBA00023204"/>
    </source>
</evidence>
<dbReference type="AlphaFoldDB" id="K3WH37"/>
<proteinExistence type="inferred from homology"/>
<dbReference type="GO" id="GO:0006281">
    <property type="term" value="P:DNA repair"/>
    <property type="evidence" value="ECO:0007669"/>
    <property type="project" value="UniProtKB-KW"/>
</dbReference>
<evidence type="ECO:0000256" key="5">
    <source>
        <dbReference type="ARBA" id="ARBA00022801"/>
    </source>
</evidence>
<dbReference type="GO" id="GO:0003697">
    <property type="term" value="F:single-stranded DNA binding"/>
    <property type="evidence" value="ECO:0007669"/>
    <property type="project" value="TreeGrafter"/>
</dbReference>
<dbReference type="SUPFAM" id="SSF56024">
    <property type="entry name" value="Phospholipase D/nuclease"/>
    <property type="match status" value="2"/>
</dbReference>
<evidence type="ECO:0000313" key="13">
    <source>
        <dbReference type="EnsemblProtists" id="PYU1_T004278"/>
    </source>
</evidence>
<evidence type="ECO:0000256" key="8">
    <source>
        <dbReference type="ARBA" id="ARBA00023242"/>
    </source>
</evidence>
<evidence type="ECO:0000256" key="6">
    <source>
        <dbReference type="ARBA" id="ARBA00022839"/>
    </source>
</evidence>
<keyword evidence="8" id="KW-0539">Nucleus</keyword>
<feature type="binding site" evidence="10">
    <location>
        <position position="140"/>
    </location>
    <ligand>
        <name>substrate</name>
    </ligand>
</feature>
<keyword evidence="4" id="KW-0227">DNA damage</keyword>
<evidence type="ECO:0000256" key="11">
    <source>
        <dbReference type="PIRSR" id="PIRSR610347-3"/>
    </source>
</evidence>
<dbReference type="EnsemblProtists" id="PYU1_T004278">
    <property type="protein sequence ID" value="PYU1_T004278"/>
    <property type="gene ID" value="PYU1_G004268"/>
</dbReference>
<evidence type="ECO:0000256" key="10">
    <source>
        <dbReference type="PIRSR" id="PIRSR610347-2"/>
    </source>
</evidence>
<accession>K3WH37</accession>
<reference evidence="14" key="1">
    <citation type="journal article" date="2010" name="Genome Biol.">
        <title>Genome sequence of the necrotrophic plant pathogen Pythium ultimum reveals original pathogenicity mechanisms and effector repertoire.</title>
        <authorList>
            <person name="Levesque C.A."/>
            <person name="Brouwer H."/>
            <person name="Cano L."/>
            <person name="Hamilton J.P."/>
            <person name="Holt C."/>
            <person name="Huitema E."/>
            <person name="Raffaele S."/>
            <person name="Robideau G.P."/>
            <person name="Thines M."/>
            <person name="Win J."/>
            <person name="Zerillo M.M."/>
            <person name="Beakes G.W."/>
            <person name="Boore J.L."/>
            <person name="Busam D."/>
            <person name="Dumas B."/>
            <person name="Ferriera S."/>
            <person name="Fuerstenberg S.I."/>
            <person name="Gachon C.M."/>
            <person name="Gaulin E."/>
            <person name="Govers F."/>
            <person name="Grenville-Briggs L."/>
            <person name="Horner N."/>
            <person name="Hostetler J."/>
            <person name="Jiang R.H."/>
            <person name="Johnson J."/>
            <person name="Krajaejun T."/>
            <person name="Lin H."/>
            <person name="Meijer H.J."/>
            <person name="Moore B."/>
            <person name="Morris P."/>
            <person name="Phuntmart V."/>
            <person name="Puiu D."/>
            <person name="Shetty J."/>
            <person name="Stajich J.E."/>
            <person name="Tripathy S."/>
            <person name="Wawra S."/>
            <person name="van West P."/>
            <person name="Whitty B.R."/>
            <person name="Coutinho P.M."/>
            <person name="Henrissat B."/>
            <person name="Martin F."/>
            <person name="Thomas P.D."/>
            <person name="Tyler B.M."/>
            <person name="De Vries R.P."/>
            <person name="Kamoun S."/>
            <person name="Yandell M."/>
            <person name="Tisserat N."/>
            <person name="Buell C.R."/>
        </authorList>
    </citation>
    <scope>NUCLEOTIDE SEQUENCE</scope>
    <source>
        <strain evidence="14">DAOM:BR144</strain>
    </source>
</reference>
<keyword evidence="5" id="KW-0378">Hydrolase</keyword>
<evidence type="ECO:0008006" key="15">
    <source>
        <dbReference type="Google" id="ProtNLM"/>
    </source>
</evidence>
<evidence type="ECO:0000256" key="3">
    <source>
        <dbReference type="ARBA" id="ARBA00022722"/>
    </source>
</evidence>
<organism evidence="13 14">
    <name type="scientific">Globisporangium ultimum (strain ATCC 200006 / CBS 805.95 / DAOM BR144)</name>
    <name type="common">Pythium ultimum</name>
    <dbReference type="NCBI Taxonomy" id="431595"/>
    <lineage>
        <taxon>Eukaryota</taxon>
        <taxon>Sar</taxon>
        <taxon>Stramenopiles</taxon>
        <taxon>Oomycota</taxon>
        <taxon>Peronosporomycetes</taxon>
        <taxon>Pythiales</taxon>
        <taxon>Pythiaceae</taxon>
        <taxon>Globisporangium</taxon>
    </lineage>
</organism>
<dbReference type="CDD" id="cd09123">
    <property type="entry name" value="PLDc_Tdp1_2"/>
    <property type="match status" value="1"/>
</dbReference>
<reference evidence="14" key="2">
    <citation type="submission" date="2010-04" db="EMBL/GenBank/DDBJ databases">
        <authorList>
            <person name="Buell R."/>
            <person name="Hamilton J."/>
            <person name="Hostetler J."/>
        </authorList>
    </citation>
    <scope>NUCLEOTIDE SEQUENCE [LARGE SCALE GENOMIC DNA]</scope>
    <source>
        <strain evidence="14">DAOM:BR144</strain>
    </source>
</reference>
<dbReference type="GO" id="GO:0017005">
    <property type="term" value="F:3'-tyrosyl-DNA phosphodiesterase activity"/>
    <property type="evidence" value="ECO:0007669"/>
    <property type="project" value="TreeGrafter"/>
</dbReference>
<dbReference type="HOGENOM" id="CLU_010413_4_1_1"/>
<feature type="active site" description="Proton donor/acceptor" evidence="9">
    <location>
        <position position="354"/>
    </location>
</feature>
<keyword evidence="14" id="KW-1185">Reference proteome</keyword>
<evidence type="ECO:0000256" key="12">
    <source>
        <dbReference type="SAM" id="MobiDB-lite"/>
    </source>
</evidence>
<feature type="region of interest" description="Disordered" evidence="12">
    <location>
        <begin position="1"/>
        <end position="44"/>
    </location>
</feature>
<keyword evidence="7" id="KW-0234">DNA repair</keyword>
<feature type="binding site" evidence="10">
    <location>
        <position position="356"/>
    </location>
    <ligand>
        <name>substrate</name>
    </ligand>
</feature>
<evidence type="ECO:0000256" key="2">
    <source>
        <dbReference type="ARBA" id="ARBA00010205"/>
    </source>
</evidence>
<dbReference type="eggNOG" id="KOG2031">
    <property type="taxonomic scope" value="Eukaryota"/>
</dbReference>
<dbReference type="Gene3D" id="3.30.870.10">
    <property type="entry name" value="Endonuclease Chain A"/>
    <property type="match status" value="2"/>
</dbReference>
<feature type="active site" description="Nucleophile" evidence="9">
    <location>
        <position position="138"/>
    </location>
</feature>
<reference evidence="13" key="3">
    <citation type="submission" date="2015-02" db="UniProtKB">
        <authorList>
            <consortium name="EnsemblProtists"/>
        </authorList>
    </citation>
    <scope>IDENTIFICATION</scope>
    <source>
        <strain evidence="13">DAOM BR144</strain>
    </source>
</reference>
<dbReference type="GO" id="GO:0003690">
    <property type="term" value="F:double-stranded DNA binding"/>
    <property type="evidence" value="ECO:0007669"/>
    <property type="project" value="TreeGrafter"/>
</dbReference>
<evidence type="ECO:0000256" key="1">
    <source>
        <dbReference type="ARBA" id="ARBA00004123"/>
    </source>
</evidence>
<comment type="similarity">
    <text evidence="2">Belongs to the tyrosyl-DNA phosphodiesterase family.</text>
</comment>
<dbReference type="EMBL" id="GL376567">
    <property type="status" value="NOT_ANNOTATED_CDS"/>
    <property type="molecule type" value="Genomic_DNA"/>
</dbReference>
<comment type="subcellular location">
    <subcellularLocation>
        <location evidence="1">Nucleus</location>
    </subcellularLocation>
</comment>
<dbReference type="InterPro" id="IPR010347">
    <property type="entry name" value="Tdp1"/>
</dbReference>
<dbReference type="OMA" id="PLIKECW"/>
<dbReference type="PANTHER" id="PTHR12415:SF0">
    <property type="entry name" value="TYROSYL-DNA PHOSPHODIESTERASE 1"/>
    <property type="match status" value="1"/>
</dbReference>
<feature type="site" description="Interaction with DNA" evidence="11">
    <location>
        <position position="382"/>
    </location>
</feature>
<feature type="compositionally biased region" description="Basic and acidic residues" evidence="12">
    <location>
        <begin position="30"/>
        <end position="43"/>
    </location>
</feature>
<dbReference type="Pfam" id="PF06087">
    <property type="entry name" value="Tyr-DNA_phospho"/>
    <property type="match status" value="1"/>
</dbReference>
<protein>
    <recommendedName>
        <fullName evidence="15">Tyrosyl-DNA phosphodiesterase</fullName>
    </recommendedName>
</protein>
<dbReference type="InParanoid" id="K3WH37"/>
<sequence>MASAGKRIAAESESAPPKRLKRGVAVAAEGTRKNDDKAHDKNGDVGFHLTQLKNAPEAHNQDTVGIADLLAGEFTKVLLTNYMFDMPWLFGECPRLHDVPVLLVHGERDRLAMANECKGYTNVSLVAPYLPIPYGTHHTKMMVVVYPTKVRVAIFTANFIAIDWNNKTQGVWFQDFELKTLDDDDDAERKECASNHNADGSNSVALDFEADLVGYLSRLGTKVTAFCKEELVRFDFSTAKVALVPSVPGVHTGKGMHAFAIYFSSMGSLDEKWLFGEFAASLLPGKKGITATSAPIQAFHIVWPSVDDVRNSIEGWNAGRAVPCPLKNMKPFLHKYLRKWNPPEALHRKNAMPHIKTYARVDASSEHSGALDWAILTSSNLSKAAWGVFQKNQTQFMIRSYELGVMFLPQLLPASTAFTVIGSKAAAINAGTGISSVSGISQRPYVLPLPYGFPIKTYDPKVDEPWVWDLVRDEPDIFGSGYFPR</sequence>
<dbReference type="Proteomes" id="UP000019132">
    <property type="component" value="Unassembled WGS sequence"/>
</dbReference>
<evidence type="ECO:0000256" key="9">
    <source>
        <dbReference type="PIRSR" id="PIRSR610347-1"/>
    </source>
</evidence>
<evidence type="ECO:0000256" key="4">
    <source>
        <dbReference type="ARBA" id="ARBA00022763"/>
    </source>
</evidence>